<keyword evidence="1" id="KW-1133">Transmembrane helix</keyword>
<dbReference type="RefSeq" id="WP_073195304.1">
    <property type="nucleotide sequence ID" value="NZ_FRBN01000003.1"/>
</dbReference>
<name>A0A1M6WQR3_9RHOB</name>
<evidence type="ECO:0008006" key="4">
    <source>
        <dbReference type="Google" id="ProtNLM"/>
    </source>
</evidence>
<dbReference type="EMBL" id="FRBN01000003">
    <property type="protein sequence ID" value="SHK96058.1"/>
    <property type="molecule type" value="Genomic_DNA"/>
</dbReference>
<evidence type="ECO:0000313" key="2">
    <source>
        <dbReference type="EMBL" id="SHK96058.1"/>
    </source>
</evidence>
<dbReference type="Proteomes" id="UP000184191">
    <property type="component" value="Unassembled WGS sequence"/>
</dbReference>
<dbReference type="AlphaFoldDB" id="A0A1M6WQR3"/>
<keyword evidence="1" id="KW-0472">Membrane</keyword>
<dbReference type="STRING" id="1054996.SAMN05444414_10352"/>
<gene>
    <name evidence="2" type="ORF">SAMN05444414_10352</name>
</gene>
<protein>
    <recommendedName>
        <fullName evidence="4">TadE-like protein</fullName>
    </recommendedName>
</protein>
<evidence type="ECO:0000313" key="3">
    <source>
        <dbReference type="Proteomes" id="UP000184191"/>
    </source>
</evidence>
<dbReference type="OrthoDB" id="7876207at2"/>
<organism evidence="2 3">
    <name type="scientific">Roseovarius marisflavi</name>
    <dbReference type="NCBI Taxonomy" id="1054996"/>
    <lineage>
        <taxon>Bacteria</taxon>
        <taxon>Pseudomonadati</taxon>
        <taxon>Pseudomonadota</taxon>
        <taxon>Alphaproteobacteria</taxon>
        <taxon>Rhodobacterales</taxon>
        <taxon>Roseobacteraceae</taxon>
        <taxon>Roseovarius</taxon>
    </lineage>
</organism>
<keyword evidence="3" id="KW-1185">Reference proteome</keyword>
<keyword evidence="1" id="KW-0812">Transmembrane</keyword>
<proteinExistence type="predicted"/>
<sequence>MYIFDIKRALRRFRKSEQGTVTMETVIMLPFLFGLLVFSYEFFDMFRYKSVREKATYTVADMLSRETNVVDATYIDNTKLLFDTMTRNGSDNQIRTSVVRYHKYDPDNIDEFELRWSEVRGEGELLKLTTADVKEAHATFPKMTNGQDLIIVETRSVYDAHLPFGVAKDTPIKTQMFMSLRFGAQLCYVGVCTP</sequence>
<accession>A0A1M6WQR3</accession>
<feature type="transmembrane region" description="Helical" evidence="1">
    <location>
        <begin position="21"/>
        <end position="43"/>
    </location>
</feature>
<reference evidence="3" key="1">
    <citation type="submission" date="2016-11" db="EMBL/GenBank/DDBJ databases">
        <authorList>
            <person name="Varghese N."/>
            <person name="Submissions S."/>
        </authorList>
    </citation>
    <scope>NUCLEOTIDE SEQUENCE [LARGE SCALE GENOMIC DNA]</scope>
    <source>
        <strain evidence="3">DSM 29327</strain>
    </source>
</reference>
<evidence type="ECO:0000256" key="1">
    <source>
        <dbReference type="SAM" id="Phobius"/>
    </source>
</evidence>